<dbReference type="EMBL" id="BAHD01000030">
    <property type="protein sequence ID" value="GAB95974.1"/>
    <property type="molecule type" value="Genomic_DNA"/>
</dbReference>
<keyword evidence="10 15" id="KW-0862">Zinc</keyword>
<evidence type="ECO:0000256" key="9">
    <source>
        <dbReference type="ARBA" id="ARBA00022801"/>
    </source>
</evidence>
<evidence type="ECO:0000256" key="14">
    <source>
        <dbReference type="PIRSR" id="PIRSR634015-1"/>
    </source>
</evidence>
<dbReference type="Gene3D" id="2.60.40.1730">
    <property type="entry name" value="tricorn interacting facor f3 domain"/>
    <property type="match status" value="1"/>
</dbReference>
<organism evidence="19 20">
    <name type="scientific">Kineosphaera limosa NBRC 100340</name>
    <dbReference type="NCBI Taxonomy" id="1184609"/>
    <lineage>
        <taxon>Bacteria</taxon>
        <taxon>Bacillati</taxon>
        <taxon>Actinomycetota</taxon>
        <taxon>Actinomycetes</taxon>
        <taxon>Micrococcales</taxon>
        <taxon>Dermatophilaceae</taxon>
        <taxon>Kineosphaera</taxon>
    </lineage>
</organism>
<evidence type="ECO:0000256" key="2">
    <source>
        <dbReference type="ARBA" id="ARBA00004496"/>
    </source>
</evidence>
<dbReference type="InterPro" id="IPR045357">
    <property type="entry name" value="Aminopeptidase_N-like_N"/>
</dbReference>
<protein>
    <recommendedName>
        <fullName evidence="5">Aminopeptidase N</fullName>
        <ecNumber evidence="4">3.4.11.2</ecNumber>
    </recommendedName>
    <alternativeName>
        <fullName evidence="12">Alanine aminopeptidase</fullName>
    </alternativeName>
    <alternativeName>
        <fullName evidence="13">Lysyl aminopeptidase</fullName>
    </alternativeName>
</protein>
<evidence type="ECO:0000256" key="6">
    <source>
        <dbReference type="ARBA" id="ARBA00022490"/>
    </source>
</evidence>
<keyword evidence="6" id="KW-0963">Cytoplasm</keyword>
<evidence type="ECO:0000256" key="13">
    <source>
        <dbReference type="ARBA" id="ARBA00031533"/>
    </source>
</evidence>
<dbReference type="InterPro" id="IPR001930">
    <property type="entry name" value="Peptidase_M1"/>
</dbReference>
<dbReference type="MEROPS" id="M01.033"/>
<evidence type="ECO:0000313" key="19">
    <source>
        <dbReference type="EMBL" id="GAB95974.1"/>
    </source>
</evidence>
<gene>
    <name evidence="19" type="ORF">KILIM_030_00160</name>
</gene>
<sequence>MVKRALRRILPGLADEPDPARRDLGPLADNEAYVPGHGDPSYAVRSYDLDLTLKLAGNHVQGRAELLIEPLVDPLPRLQLDLHGLKVTSVTVDGRPAKHSRRGDRLTVTPRQPLKGGQESLLVVHYSGNPSQVRGLDGLAGWEELDDGLIVASQPHGAPSWFPCNDRPDDKAAYRIAVTTDSGYRVVANGSLVETRRRSSRTTWVYEQPEPMATYLATVQVGRYDTLDLEPGPGPDGLVPIRLHYPAALTRQVAAGPMMRHRAMLNTFTEAFGPYPFARYDVVITPDVLEIPLEAQTLSIFGSNFARPGWQQERLIAHELAHQWFGNSLTLGQWRDIWLHEGFACWSEWLWSERSGGRRAADLAREHYRGLADKPQDLYLVDPTPQLMFDDRVYKRGGVLLQALREHVGDGAFFAFLRTWCERYRYGTITTPAFVAEAAADLGIAPDWFDPWLQHKTLPEWGS</sequence>
<comment type="similarity">
    <text evidence="3">Belongs to the peptidase M1 family.</text>
</comment>
<name>K6XAX9_9MICO</name>
<evidence type="ECO:0000256" key="12">
    <source>
        <dbReference type="ARBA" id="ARBA00029811"/>
    </source>
</evidence>
<dbReference type="SUPFAM" id="SSF63737">
    <property type="entry name" value="Leukotriene A4 hydrolase N-terminal domain"/>
    <property type="match status" value="1"/>
</dbReference>
<comment type="catalytic activity">
    <reaction evidence="1">
        <text>Release of an N-terminal amino acid, Xaa-|-Yaa- from a peptide, amide or arylamide. Xaa is preferably Ala, but may be most amino acids including Pro (slow action). When a terminal hydrophobic residue is followed by a prolyl residue, the two may be released as an intact Xaa-Pro dipeptide.</text>
        <dbReference type="EC" id="3.4.11.2"/>
    </reaction>
</comment>
<dbReference type="Pfam" id="PF17900">
    <property type="entry name" value="Peptidase_M1_N"/>
    <property type="match status" value="1"/>
</dbReference>
<keyword evidence="8 15" id="KW-0479">Metal-binding</keyword>
<evidence type="ECO:0000256" key="10">
    <source>
        <dbReference type="ARBA" id="ARBA00022833"/>
    </source>
</evidence>
<keyword evidence="19" id="KW-0031">Aminopeptidase</keyword>
<dbReference type="InterPro" id="IPR027268">
    <property type="entry name" value="Peptidase_M4/M1_CTD_sf"/>
</dbReference>
<dbReference type="EC" id="3.4.11.2" evidence="4"/>
<evidence type="ECO:0000256" key="3">
    <source>
        <dbReference type="ARBA" id="ARBA00010136"/>
    </source>
</evidence>
<keyword evidence="7" id="KW-0645">Protease</keyword>
<dbReference type="AlphaFoldDB" id="K6XAX9"/>
<dbReference type="InterPro" id="IPR014782">
    <property type="entry name" value="Peptidase_M1_dom"/>
</dbReference>
<evidence type="ECO:0000256" key="11">
    <source>
        <dbReference type="ARBA" id="ARBA00023049"/>
    </source>
</evidence>
<keyword evidence="9" id="KW-0378">Hydrolase</keyword>
<comment type="caution">
    <text evidence="19">The sequence shown here is derived from an EMBL/GenBank/DDBJ whole genome shotgun (WGS) entry which is preliminary data.</text>
</comment>
<comment type="subcellular location">
    <subcellularLocation>
        <location evidence="2">Cytoplasm</location>
    </subcellularLocation>
</comment>
<feature type="binding site" evidence="15">
    <location>
        <position position="341"/>
    </location>
    <ligand>
        <name>Zn(2+)</name>
        <dbReference type="ChEBI" id="CHEBI:29105"/>
        <note>catalytic</note>
    </ligand>
</feature>
<dbReference type="Gene3D" id="1.10.390.10">
    <property type="entry name" value="Neutral Protease Domain 2"/>
    <property type="match status" value="1"/>
</dbReference>
<evidence type="ECO:0000256" key="5">
    <source>
        <dbReference type="ARBA" id="ARBA00015611"/>
    </source>
</evidence>
<evidence type="ECO:0000313" key="20">
    <source>
        <dbReference type="Proteomes" id="UP000008366"/>
    </source>
</evidence>
<dbReference type="eggNOG" id="COG0308">
    <property type="taxonomic scope" value="Bacteria"/>
</dbReference>
<dbReference type="GO" id="GO:0016285">
    <property type="term" value="F:alanyl aminopeptidase activity"/>
    <property type="evidence" value="ECO:0007669"/>
    <property type="project" value="UniProtKB-EC"/>
</dbReference>
<dbReference type="GO" id="GO:0008270">
    <property type="term" value="F:zinc ion binding"/>
    <property type="evidence" value="ECO:0007669"/>
    <property type="project" value="InterPro"/>
</dbReference>
<feature type="domain" description="Aminopeptidase N-like N-terminal" evidence="18">
    <location>
        <begin position="46"/>
        <end position="216"/>
    </location>
</feature>
<evidence type="ECO:0000256" key="1">
    <source>
        <dbReference type="ARBA" id="ARBA00000098"/>
    </source>
</evidence>
<evidence type="ECO:0000259" key="18">
    <source>
        <dbReference type="Pfam" id="PF17900"/>
    </source>
</evidence>
<proteinExistence type="inferred from homology"/>
<dbReference type="PANTHER" id="PTHR45726">
    <property type="entry name" value="LEUKOTRIENE A-4 HYDROLASE"/>
    <property type="match status" value="1"/>
</dbReference>
<reference evidence="19 20" key="1">
    <citation type="submission" date="2012-08" db="EMBL/GenBank/DDBJ databases">
        <title>Whole genome shotgun sequence of Kineosphaera limosa NBRC 100340.</title>
        <authorList>
            <person name="Yoshida I."/>
            <person name="Isaki S."/>
            <person name="Hosoyama A."/>
            <person name="Tsuchikane K."/>
            <person name="Katsumata H."/>
            <person name="Ando Y."/>
            <person name="Ohji S."/>
            <person name="Hamada M."/>
            <person name="Tamura T."/>
            <person name="Yamazoe A."/>
            <person name="Yamazaki S."/>
            <person name="Fujita N."/>
        </authorList>
    </citation>
    <scope>NUCLEOTIDE SEQUENCE [LARGE SCALE GENOMIC DNA]</scope>
    <source>
        <strain evidence="19 20">NBRC 100340</strain>
    </source>
</reference>
<dbReference type="GO" id="GO:0006508">
    <property type="term" value="P:proteolysis"/>
    <property type="evidence" value="ECO:0007669"/>
    <property type="project" value="UniProtKB-KW"/>
</dbReference>
<keyword evidence="20" id="KW-1185">Reference proteome</keyword>
<dbReference type="STRING" id="1184609.KILIM_030_00160"/>
<dbReference type="Pfam" id="PF01433">
    <property type="entry name" value="Peptidase_M1"/>
    <property type="match status" value="1"/>
</dbReference>
<dbReference type="GO" id="GO:0005737">
    <property type="term" value="C:cytoplasm"/>
    <property type="evidence" value="ECO:0007669"/>
    <property type="project" value="UniProtKB-SubCell"/>
</dbReference>
<evidence type="ECO:0000256" key="8">
    <source>
        <dbReference type="ARBA" id="ARBA00022723"/>
    </source>
</evidence>
<dbReference type="Proteomes" id="UP000008366">
    <property type="component" value="Unassembled WGS sequence"/>
</dbReference>
<evidence type="ECO:0000256" key="15">
    <source>
        <dbReference type="PIRSR" id="PIRSR634015-3"/>
    </source>
</evidence>
<dbReference type="GO" id="GO:0008237">
    <property type="term" value="F:metallopeptidase activity"/>
    <property type="evidence" value="ECO:0007669"/>
    <property type="project" value="UniProtKB-KW"/>
</dbReference>
<feature type="binding site" evidence="15">
    <location>
        <position position="322"/>
    </location>
    <ligand>
        <name>Zn(2+)</name>
        <dbReference type="ChEBI" id="CHEBI:29105"/>
        <note>catalytic</note>
    </ligand>
</feature>
<evidence type="ECO:0000256" key="16">
    <source>
        <dbReference type="SAM" id="MobiDB-lite"/>
    </source>
</evidence>
<feature type="active site" description="Proton acceptor" evidence="14">
    <location>
        <position position="319"/>
    </location>
</feature>
<evidence type="ECO:0000256" key="4">
    <source>
        <dbReference type="ARBA" id="ARBA00012564"/>
    </source>
</evidence>
<dbReference type="SUPFAM" id="SSF55486">
    <property type="entry name" value="Metalloproteases ('zincins'), catalytic domain"/>
    <property type="match status" value="1"/>
</dbReference>
<evidence type="ECO:0000259" key="17">
    <source>
        <dbReference type="Pfam" id="PF01433"/>
    </source>
</evidence>
<dbReference type="CDD" id="cd09603">
    <property type="entry name" value="M1_APN_like"/>
    <property type="match status" value="1"/>
</dbReference>
<feature type="binding site" evidence="15">
    <location>
        <position position="318"/>
    </location>
    <ligand>
        <name>Zn(2+)</name>
        <dbReference type="ChEBI" id="CHEBI:29105"/>
        <note>catalytic</note>
    </ligand>
</feature>
<feature type="region of interest" description="Disordered" evidence="16">
    <location>
        <begin position="13"/>
        <end position="36"/>
    </location>
</feature>
<dbReference type="PANTHER" id="PTHR45726:SF3">
    <property type="entry name" value="LEUKOTRIENE A-4 HYDROLASE"/>
    <property type="match status" value="1"/>
</dbReference>
<dbReference type="RefSeq" id="WP_006592506.1">
    <property type="nucleotide sequence ID" value="NZ_BAHD01000030.1"/>
</dbReference>
<evidence type="ECO:0000256" key="7">
    <source>
        <dbReference type="ARBA" id="ARBA00022670"/>
    </source>
</evidence>
<comment type="cofactor">
    <cofactor evidence="15">
        <name>Zn(2+)</name>
        <dbReference type="ChEBI" id="CHEBI:29105"/>
    </cofactor>
    <text evidence="15">Binds 1 zinc ion per subunit.</text>
</comment>
<accession>K6XAX9</accession>
<feature type="active site" description="Proton donor" evidence="14">
    <location>
        <position position="394"/>
    </location>
</feature>
<dbReference type="InterPro" id="IPR042097">
    <property type="entry name" value="Aminopeptidase_N-like_N_sf"/>
</dbReference>
<feature type="domain" description="Peptidase M1 membrane alanine aminopeptidase" evidence="17">
    <location>
        <begin position="263"/>
        <end position="436"/>
    </location>
</feature>
<dbReference type="PRINTS" id="PR00756">
    <property type="entry name" value="ALADIPTASE"/>
</dbReference>
<keyword evidence="11" id="KW-0482">Metalloprotease</keyword>
<dbReference type="InterPro" id="IPR034015">
    <property type="entry name" value="M1_LTA4H"/>
</dbReference>